<evidence type="ECO:0000256" key="5">
    <source>
        <dbReference type="ARBA" id="ARBA00022490"/>
    </source>
</evidence>
<dbReference type="AlphaFoldDB" id="A0A0H4QKR3"/>
<comment type="catalytic activity">
    <reaction evidence="15 16">
        <text>UDP-N-acetyl-alpha-D-muramate + NADP(+) = UDP-N-acetyl-3-O-(1-carboxyvinyl)-alpha-D-glucosamine + NADPH + H(+)</text>
        <dbReference type="Rhea" id="RHEA:12248"/>
        <dbReference type="ChEBI" id="CHEBI:15378"/>
        <dbReference type="ChEBI" id="CHEBI:57783"/>
        <dbReference type="ChEBI" id="CHEBI:58349"/>
        <dbReference type="ChEBI" id="CHEBI:68483"/>
        <dbReference type="ChEBI" id="CHEBI:70757"/>
        <dbReference type="EC" id="1.3.1.98"/>
    </reaction>
</comment>
<name>A0A0H4QKR3_9LACO</name>
<dbReference type="Proteomes" id="UP000036106">
    <property type="component" value="Chromosome"/>
</dbReference>
<dbReference type="GO" id="GO:0009252">
    <property type="term" value="P:peptidoglycan biosynthetic process"/>
    <property type="evidence" value="ECO:0007669"/>
    <property type="project" value="UniProtKB-UniRule"/>
</dbReference>
<dbReference type="UniPathway" id="UPA00219"/>
<dbReference type="GO" id="GO:0071555">
    <property type="term" value="P:cell wall organization"/>
    <property type="evidence" value="ECO:0007669"/>
    <property type="project" value="UniProtKB-KW"/>
</dbReference>
<dbReference type="GO" id="GO:0008360">
    <property type="term" value="P:regulation of cell shape"/>
    <property type="evidence" value="ECO:0007669"/>
    <property type="project" value="UniProtKB-KW"/>
</dbReference>
<keyword evidence="12 16" id="KW-0560">Oxidoreductase</keyword>
<feature type="domain" description="FAD-binding PCMH-type" evidence="17">
    <location>
        <begin position="31"/>
        <end position="195"/>
    </location>
</feature>
<dbReference type="SUPFAM" id="SSF56176">
    <property type="entry name" value="FAD-binding/transporter-associated domain-like"/>
    <property type="match status" value="1"/>
</dbReference>
<keyword evidence="5 16" id="KW-0963">Cytoplasm</keyword>
<comment type="similarity">
    <text evidence="16">Belongs to the MurB family.</text>
</comment>
<comment type="cofactor">
    <cofactor evidence="1 16">
        <name>FAD</name>
        <dbReference type="ChEBI" id="CHEBI:57692"/>
    </cofactor>
</comment>
<keyword evidence="9 16" id="KW-0521">NADP</keyword>
<dbReference type="Pfam" id="PF02873">
    <property type="entry name" value="MurB_C"/>
    <property type="match status" value="1"/>
</dbReference>
<evidence type="ECO:0000256" key="14">
    <source>
        <dbReference type="ARBA" id="ARBA00023316"/>
    </source>
</evidence>
<dbReference type="EC" id="1.3.1.98" evidence="16"/>
<dbReference type="PANTHER" id="PTHR21071">
    <property type="entry name" value="UDP-N-ACETYLENOLPYRUVOYLGLUCOSAMINE REDUCTASE"/>
    <property type="match status" value="1"/>
</dbReference>
<keyword evidence="10 16" id="KW-0133">Cell shape</keyword>
<gene>
    <name evidence="16 18" type="primary">murB</name>
    <name evidence="18" type="ORF">ABM34_12415</name>
</gene>
<evidence type="ECO:0000256" key="8">
    <source>
        <dbReference type="ARBA" id="ARBA00022827"/>
    </source>
</evidence>
<keyword evidence="13 16" id="KW-0131">Cell cycle</keyword>
<evidence type="ECO:0000256" key="9">
    <source>
        <dbReference type="ARBA" id="ARBA00022857"/>
    </source>
</evidence>
<dbReference type="InterPro" id="IPR036635">
    <property type="entry name" value="MurB_C_sf"/>
</dbReference>
<protein>
    <recommendedName>
        <fullName evidence="16">UDP-N-acetylenolpyruvoylglucosamine reductase</fullName>
        <ecNumber evidence="16">1.3.1.98</ecNumber>
    </recommendedName>
    <alternativeName>
        <fullName evidence="16">UDP-N-acetylmuramate dehydrogenase</fullName>
    </alternativeName>
</protein>
<dbReference type="RefSeq" id="WP_048706586.1">
    <property type="nucleotide sequence ID" value="NZ_CP012034.1"/>
</dbReference>
<dbReference type="PANTHER" id="PTHR21071:SF4">
    <property type="entry name" value="UDP-N-ACETYLENOLPYRUVOYLGLUCOSAMINE REDUCTASE"/>
    <property type="match status" value="1"/>
</dbReference>
<evidence type="ECO:0000256" key="1">
    <source>
        <dbReference type="ARBA" id="ARBA00001974"/>
    </source>
</evidence>
<sequence length="310" mass="33708">MIKKLKFPINDLPNIEFKTDEPLSKYTFTKTGGNADVLAFPKTREELVEIVNTARQNDVKITVIGNASNLIIKDGGIRGIVIILPNFNKIEVHDNSVTAEAGATIVDATKAAQKAGLSGLEFAAGIPGSVGGAVFMNAGAYGGEIRDCFESTEVLMPNGEIKQFTFDEMKFDYRHSIIQTNGGIVISATFALHAGDKEKIQNKMDELNEMRASKQPLEYPSCGSVFQRPPHHFTGPLIIKAGLQGKIIGGAQVSKKHAGFIVNINHATATDYMNLIHLIQKTVKEKFDVDLHTEVRIIGEDRVGEVSANS</sequence>
<dbReference type="KEGG" id="lgn:ABM34_12415"/>
<feature type="active site" description="Proton donor" evidence="16">
    <location>
        <position position="224"/>
    </location>
</feature>
<organism evidence="18 19">
    <name type="scientific">Companilactobacillus ginsenosidimutans</name>
    <dbReference type="NCBI Taxonomy" id="1007676"/>
    <lineage>
        <taxon>Bacteria</taxon>
        <taxon>Bacillati</taxon>
        <taxon>Bacillota</taxon>
        <taxon>Bacilli</taxon>
        <taxon>Lactobacillales</taxon>
        <taxon>Lactobacillaceae</taxon>
        <taxon>Companilactobacillus</taxon>
    </lineage>
</organism>
<evidence type="ECO:0000256" key="3">
    <source>
        <dbReference type="ARBA" id="ARBA00004496"/>
    </source>
</evidence>
<evidence type="ECO:0000256" key="12">
    <source>
        <dbReference type="ARBA" id="ARBA00023002"/>
    </source>
</evidence>
<comment type="subcellular location">
    <subcellularLocation>
        <location evidence="3 16">Cytoplasm</location>
    </subcellularLocation>
</comment>
<dbReference type="NCBIfam" id="TIGR00179">
    <property type="entry name" value="murB"/>
    <property type="match status" value="1"/>
</dbReference>
<dbReference type="InterPro" id="IPR016167">
    <property type="entry name" value="FAD-bd_PCMH_sub1"/>
</dbReference>
<keyword evidence="14 16" id="KW-0961">Cell wall biogenesis/degradation</keyword>
<evidence type="ECO:0000256" key="10">
    <source>
        <dbReference type="ARBA" id="ARBA00022960"/>
    </source>
</evidence>
<dbReference type="STRING" id="1007676.ABM34_12415"/>
<feature type="active site" evidence="16">
    <location>
        <position position="174"/>
    </location>
</feature>
<evidence type="ECO:0000256" key="15">
    <source>
        <dbReference type="ARBA" id="ARBA00048914"/>
    </source>
</evidence>
<evidence type="ECO:0000256" key="11">
    <source>
        <dbReference type="ARBA" id="ARBA00022984"/>
    </source>
</evidence>
<dbReference type="EMBL" id="CP012034">
    <property type="protein sequence ID" value="AKP68487.1"/>
    <property type="molecule type" value="Genomic_DNA"/>
</dbReference>
<dbReference type="InterPro" id="IPR003170">
    <property type="entry name" value="MurB"/>
</dbReference>
<dbReference type="InterPro" id="IPR016166">
    <property type="entry name" value="FAD-bd_PCMH"/>
</dbReference>
<evidence type="ECO:0000256" key="6">
    <source>
        <dbReference type="ARBA" id="ARBA00022618"/>
    </source>
</evidence>
<dbReference type="GO" id="GO:0005829">
    <property type="term" value="C:cytosol"/>
    <property type="evidence" value="ECO:0007669"/>
    <property type="project" value="TreeGrafter"/>
</dbReference>
<dbReference type="InterPro" id="IPR006094">
    <property type="entry name" value="Oxid_FAD_bind_N"/>
</dbReference>
<comment type="function">
    <text evidence="2 16">Cell wall formation.</text>
</comment>
<dbReference type="Pfam" id="PF01565">
    <property type="entry name" value="FAD_binding_4"/>
    <property type="match status" value="1"/>
</dbReference>
<dbReference type="Gene3D" id="3.30.465.10">
    <property type="match status" value="1"/>
</dbReference>
<feature type="active site" evidence="16">
    <location>
        <position position="294"/>
    </location>
</feature>
<dbReference type="SUPFAM" id="SSF56194">
    <property type="entry name" value="Uridine diphospho-N-Acetylenolpyruvylglucosamine reductase, MurB, C-terminal domain"/>
    <property type="match status" value="1"/>
</dbReference>
<evidence type="ECO:0000259" key="17">
    <source>
        <dbReference type="PROSITE" id="PS51387"/>
    </source>
</evidence>
<evidence type="ECO:0000256" key="2">
    <source>
        <dbReference type="ARBA" id="ARBA00003921"/>
    </source>
</evidence>
<keyword evidence="11 16" id="KW-0573">Peptidoglycan synthesis</keyword>
<dbReference type="InterPro" id="IPR036318">
    <property type="entry name" value="FAD-bd_PCMH-like_sf"/>
</dbReference>
<keyword evidence="19" id="KW-1185">Reference proteome</keyword>
<keyword evidence="7 16" id="KW-0285">Flavoprotein</keyword>
<evidence type="ECO:0000313" key="18">
    <source>
        <dbReference type="EMBL" id="AKP68487.1"/>
    </source>
</evidence>
<evidence type="ECO:0000256" key="16">
    <source>
        <dbReference type="HAMAP-Rule" id="MF_00037"/>
    </source>
</evidence>
<comment type="pathway">
    <text evidence="4 16">Cell wall biogenesis; peptidoglycan biosynthesis.</text>
</comment>
<proteinExistence type="inferred from homology"/>
<keyword evidence="8 16" id="KW-0274">FAD</keyword>
<dbReference type="OrthoDB" id="9804753at2"/>
<evidence type="ECO:0000256" key="4">
    <source>
        <dbReference type="ARBA" id="ARBA00004752"/>
    </source>
</evidence>
<dbReference type="GO" id="GO:0008762">
    <property type="term" value="F:UDP-N-acetylmuramate dehydrogenase activity"/>
    <property type="evidence" value="ECO:0007669"/>
    <property type="project" value="UniProtKB-UniRule"/>
</dbReference>
<dbReference type="NCBIfam" id="NF010480">
    <property type="entry name" value="PRK13905.1"/>
    <property type="match status" value="1"/>
</dbReference>
<dbReference type="PATRIC" id="fig|1007676.4.peg.2510"/>
<evidence type="ECO:0000256" key="13">
    <source>
        <dbReference type="ARBA" id="ARBA00023306"/>
    </source>
</evidence>
<accession>A0A0H4QKR3</accession>
<dbReference type="GO" id="GO:0071949">
    <property type="term" value="F:FAD binding"/>
    <property type="evidence" value="ECO:0007669"/>
    <property type="project" value="InterPro"/>
</dbReference>
<keyword evidence="6 16" id="KW-0132">Cell division</keyword>
<dbReference type="InterPro" id="IPR011601">
    <property type="entry name" value="MurB_C"/>
</dbReference>
<evidence type="ECO:0000256" key="7">
    <source>
        <dbReference type="ARBA" id="ARBA00022630"/>
    </source>
</evidence>
<dbReference type="GO" id="GO:0051301">
    <property type="term" value="P:cell division"/>
    <property type="evidence" value="ECO:0007669"/>
    <property type="project" value="UniProtKB-KW"/>
</dbReference>
<dbReference type="Gene3D" id="3.90.78.10">
    <property type="entry name" value="UDP-N-acetylenolpyruvoylglucosamine reductase, C-terminal domain"/>
    <property type="match status" value="1"/>
</dbReference>
<dbReference type="Gene3D" id="3.30.43.10">
    <property type="entry name" value="Uridine Diphospho-n-acetylenolpyruvylglucosamine Reductase, domain 2"/>
    <property type="match status" value="1"/>
</dbReference>
<dbReference type="InterPro" id="IPR016169">
    <property type="entry name" value="FAD-bd_PCMH_sub2"/>
</dbReference>
<evidence type="ECO:0000313" key="19">
    <source>
        <dbReference type="Proteomes" id="UP000036106"/>
    </source>
</evidence>
<reference evidence="19" key="1">
    <citation type="submission" date="2015-07" db="EMBL/GenBank/DDBJ databases">
        <title>Lactobacillus ginsenosidimutans/EMML 3141/ whole genome sequencing.</title>
        <authorList>
            <person name="Kim M.K."/>
            <person name="Im W.-T."/>
            <person name="Srinivasan S."/>
            <person name="Lee J.-J."/>
        </authorList>
    </citation>
    <scope>NUCLEOTIDE SEQUENCE [LARGE SCALE GENOMIC DNA]</scope>
    <source>
        <strain evidence="19">EMML 3041</strain>
    </source>
</reference>
<dbReference type="HAMAP" id="MF_00037">
    <property type="entry name" value="MurB"/>
    <property type="match status" value="1"/>
</dbReference>
<dbReference type="PROSITE" id="PS51387">
    <property type="entry name" value="FAD_PCMH"/>
    <property type="match status" value="1"/>
</dbReference>